<comment type="caution">
    <text evidence="2">The sequence shown here is derived from an EMBL/GenBank/DDBJ whole genome shotgun (WGS) entry which is preliminary data.</text>
</comment>
<proteinExistence type="predicted"/>
<dbReference type="Gene3D" id="3.90.1300.10">
    <property type="entry name" value="Amidase signature (AS) domain"/>
    <property type="match status" value="1"/>
</dbReference>
<name>X1NF43_9ZZZZ</name>
<dbReference type="PANTHER" id="PTHR11895:SF7">
    <property type="entry name" value="GLUTAMYL-TRNA(GLN) AMIDOTRANSFERASE SUBUNIT A, MITOCHONDRIAL"/>
    <property type="match status" value="1"/>
</dbReference>
<dbReference type="EMBL" id="BARV01030512">
    <property type="protein sequence ID" value="GAI42223.1"/>
    <property type="molecule type" value="Genomic_DNA"/>
</dbReference>
<evidence type="ECO:0000313" key="2">
    <source>
        <dbReference type="EMBL" id="GAI42223.1"/>
    </source>
</evidence>
<dbReference type="InterPro" id="IPR023631">
    <property type="entry name" value="Amidase_dom"/>
</dbReference>
<sequence length="252" mass="26837">MVQRLKAAGAIITGKTNTPEFGLSCCTENKLTDTCRNPWNMERNSGGSSGGAAAGVAAGISPLAQGTDGGGSTRIPASWCGVFGLKASYGRVPKDVQPWGVSHVSCLDPMTRNVRDTALMLNVMAGPDGLDYSCIRTAPPDFLKAVDGKLGKLRIAWSPDLRYGVKVDPEVKSAVEAAARVFAGMGHEVEEAAPDTGEPFDLWDVLLAAQYDLYLDFALDKHADELMDYTRLALECARGLGGVEVARTWTQI</sequence>
<dbReference type="PANTHER" id="PTHR11895">
    <property type="entry name" value="TRANSAMIDASE"/>
    <property type="match status" value="1"/>
</dbReference>
<dbReference type="Pfam" id="PF01425">
    <property type="entry name" value="Amidase"/>
    <property type="match status" value="1"/>
</dbReference>
<dbReference type="InterPro" id="IPR000120">
    <property type="entry name" value="Amidase"/>
</dbReference>
<dbReference type="SUPFAM" id="SSF75304">
    <property type="entry name" value="Amidase signature (AS) enzymes"/>
    <property type="match status" value="1"/>
</dbReference>
<protein>
    <recommendedName>
        <fullName evidence="1">Amidase domain-containing protein</fullName>
    </recommendedName>
</protein>
<accession>X1NF43</accession>
<dbReference type="InterPro" id="IPR036928">
    <property type="entry name" value="AS_sf"/>
</dbReference>
<evidence type="ECO:0000259" key="1">
    <source>
        <dbReference type="Pfam" id="PF01425"/>
    </source>
</evidence>
<reference evidence="2" key="1">
    <citation type="journal article" date="2014" name="Front. Microbiol.">
        <title>High frequency of phylogenetically diverse reductive dehalogenase-homologous genes in deep subseafloor sedimentary metagenomes.</title>
        <authorList>
            <person name="Kawai M."/>
            <person name="Futagami T."/>
            <person name="Toyoda A."/>
            <person name="Takaki Y."/>
            <person name="Nishi S."/>
            <person name="Hori S."/>
            <person name="Arai W."/>
            <person name="Tsubouchi T."/>
            <person name="Morono Y."/>
            <person name="Uchiyama I."/>
            <person name="Ito T."/>
            <person name="Fujiyama A."/>
            <person name="Inagaki F."/>
            <person name="Takami H."/>
        </authorList>
    </citation>
    <scope>NUCLEOTIDE SEQUENCE</scope>
    <source>
        <strain evidence="2">Expedition CK06-06</strain>
    </source>
</reference>
<gene>
    <name evidence="2" type="ORF">S06H3_48461</name>
</gene>
<dbReference type="AlphaFoldDB" id="X1NF43"/>
<organism evidence="2">
    <name type="scientific">marine sediment metagenome</name>
    <dbReference type="NCBI Taxonomy" id="412755"/>
    <lineage>
        <taxon>unclassified sequences</taxon>
        <taxon>metagenomes</taxon>
        <taxon>ecological metagenomes</taxon>
    </lineage>
</organism>
<dbReference type="GO" id="GO:0003824">
    <property type="term" value="F:catalytic activity"/>
    <property type="evidence" value="ECO:0007669"/>
    <property type="project" value="InterPro"/>
</dbReference>
<feature type="non-terminal residue" evidence="2">
    <location>
        <position position="252"/>
    </location>
</feature>
<feature type="domain" description="Amidase" evidence="1">
    <location>
        <begin position="2"/>
        <end position="196"/>
    </location>
</feature>